<dbReference type="EMBL" id="HACM01011884">
    <property type="protein sequence ID" value="CRZ12326.1"/>
    <property type="molecule type" value="Transcribed_RNA"/>
</dbReference>
<keyword evidence="4" id="KW-0539">Nucleus</keyword>
<dbReference type="GO" id="GO:0031573">
    <property type="term" value="P:mitotic intra-S DNA damage checkpoint signaling"/>
    <property type="evidence" value="ECO:0007669"/>
    <property type="project" value="TreeGrafter"/>
</dbReference>
<keyword evidence="3" id="KW-0832">Ubl conjugation</keyword>
<name>A0A0H5RF41_9EUKA</name>
<dbReference type="PANTHER" id="PTHR32086:SF0">
    <property type="entry name" value="FANCONI ANEMIA GROUP D2 PROTEIN"/>
    <property type="match status" value="1"/>
</dbReference>
<evidence type="ECO:0000313" key="6">
    <source>
        <dbReference type="EMBL" id="CRZ12326.1"/>
    </source>
</evidence>
<evidence type="ECO:0000256" key="1">
    <source>
        <dbReference type="ARBA" id="ARBA00004123"/>
    </source>
</evidence>
<dbReference type="PANTHER" id="PTHR32086">
    <property type="entry name" value="FANCONI ANEMIA GROUP D2 PROTEIN"/>
    <property type="match status" value="1"/>
</dbReference>
<dbReference type="GO" id="GO:1990918">
    <property type="term" value="P:double-strand break repair involved in meiotic recombination"/>
    <property type="evidence" value="ECO:0007669"/>
    <property type="project" value="TreeGrafter"/>
</dbReference>
<evidence type="ECO:0000256" key="2">
    <source>
        <dbReference type="ARBA" id="ARBA00022499"/>
    </source>
</evidence>
<accession>A0A0H5RF41</accession>
<keyword evidence="2" id="KW-1017">Isopeptide bond</keyword>
<comment type="subcellular location">
    <subcellularLocation>
        <location evidence="1">Nucleus</location>
    </subcellularLocation>
</comment>
<sequence>MILFQLRYLDVVCNEKQLCEKLLDLLRVCPVLLQREILIAIPDIVTDSSHPVNNNENFLHYDNLMDQRLVEFLQELLNLSSDLMVLFANHSWLMGNGCYLMNTTQLRNVLLTQLLILVSGRSSWNCGACP</sequence>
<organism evidence="6">
    <name type="scientific">Spongospora subterranea</name>
    <dbReference type="NCBI Taxonomy" id="70186"/>
    <lineage>
        <taxon>Eukaryota</taxon>
        <taxon>Sar</taxon>
        <taxon>Rhizaria</taxon>
        <taxon>Endomyxa</taxon>
        <taxon>Phytomyxea</taxon>
        <taxon>Plasmodiophorida</taxon>
        <taxon>Plasmodiophoridae</taxon>
        <taxon>Spongospora</taxon>
    </lineage>
</organism>
<evidence type="ECO:0000256" key="5">
    <source>
        <dbReference type="ARBA" id="ARBA00093456"/>
    </source>
</evidence>
<evidence type="ECO:0000256" key="4">
    <source>
        <dbReference type="ARBA" id="ARBA00023242"/>
    </source>
</evidence>
<dbReference type="AlphaFoldDB" id="A0A0H5RF41"/>
<comment type="similarity">
    <text evidence="5">Belongs to the Fanconi anemia protein FANCD2 family.</text>
</comment>
<protein>
    <submittedName>
        <fullName evidence="6">Uncharacterized protein</fullName>
    </submittedName>
</protein>
<dbReference type="GO" id="GO:0005634">
    <property type="term" value="C:nucleus"/>
    <property type="evidence" value="ECO:0007669"/>
    <property type="project" value="UniProtKB-SubCell"/>
</dbReference>
<dbReference type="Pfam" id="PF14631">
    <property type="entry name" value="FancD2"/>
    <property type="match status" value="1"/>
</dbReference>
<evidence type="ECO:0000256" key="3">
    <source>
        <dbReference type="ARBA" id="ARBA00022843"/>
    </source>
</evidence>
<dbReference type="InterPro" id="IPR029448">
    <property type="entry name" value="FANCD2"/>
</dbReference>
<reference evidence="6" key="1">
    <citation type="submission" date="2015-04" db="EMBL/GenBank/DDBJ databases">
        <title>The genome sequence of the plant pathogenic Rhizarian Plasmodiophora brassicae reveals insights in its biotrophic life cycle and the origin of chitin synthesis.</title>
        <authorList>
            <person name="Schwelm A."/>
            <person name="Fogelqvist J."/>
            <person name="Knaust A."/>
            <person name="Julke S."/>
            <person name="Lilja T."/>
            <person name="Dhandapani V."/>
            <person name="Bonilla-Rosso G."/>
            <person name="Karlsson M."/>
            <person name="Shevchenko A."/>
            <person name="Choi S.R."/>
            <person name="Kim H.G."/>
            <person name="Park J.Y."/>
            <person name="Lim Y.P."/>
            <person name="Ludwig-Muller J."/>
            <person name="Dixelius C."/>
        </authorList>
    </citation>
    <scope>NUCLEOTIDE SEQUENCE</scope>
    <source>
        <tissue evidence="6">Potato root galls</tissue>
    </source>
</reference>
<dbReference type="GO" id="GO:0036297">
    <property type="term" value="P:interstrand cross-link repair"/>
    <property type="evidence" value="ECO:0007669"/>
    <property type="project" value="TreeGrafter"/>
</dbReference>
<dbReference type="GO" id="GO:0000793">
    <property type="term" value="C:condensed chromosome"/>
    <property type="evidence" value="ECO:0007669"/>
    <property type="project" value="TreeGrafter"/>
</dbReference>
<proteinExistence type="inferred from homology"/>
<dbReference type="GO" id="GO:0070182">
    <property type="term" value="F:DNA polymerase binding"/>
    <property type="evidence" value="ECO:0007669"/>
    <property type="project" value="TreeGrafter"/>
</dbReference>
<dbReference type="GO" id="GO:0007129">
    <property type="term" value="P:homologous chromosome pairing at meiosis"/>
    <property type="evidence" value="ECO:0007669"/>
    <property type="project" value="TreeGrafter"/>
</dbReference>